<dbReference type="AlphaFoldDB" id="A0A383A532"/>
<proteinExistence type="predicted"/>
<sequence>QKIETAKKKEEEGGDDDVFVEDTDEDGVDDYDEELVGTDPEDPNDTPTQQQIDDANAAQEQEALMQEGLETP</sequence>
<reference evidence="2" key="1">
    <citation type="submission" date="2018-05" db="EMBL/GenBank/DDBJ databases">
        <authorList>
            <person name="Lanie J.A."/>
            <person name="Ng W.-L."/>
            <person name="Kazmierczak K.M."/>
            <person name="Andrzejewski T.M."/>
            <person name="Davidsen T.M."/>
            <person name="Wayne K.J."/>
            <person name="Tettelin H."/>
            <person name="Glass J.I."/>
            <person name="Rusch D."/>
            <person name="Podicherti R."/>
            <person name="Tsui H.-C.T."/>
            <person name="Winkler M.E."/>
        </authorList>
    </citation>
    <scope>NUCLEOTIDE SEQUENCE</scope>
</reference>
<evidence type="ECO:0000256" key="1">
    <source>
        <dbReference type="SAM" id="MobiDB-lite"/>
    </source>
</evidence>
<feature type="non-terminal residue" evidence="2">
    <location>
        <position position="1"/>
    </location>
</feature>
<accession>A0A383A532</accession>
<protein>
    <submittedName>
        <fullName evidence="2">Uncharacterized protein</fullName>
    </submittedName>
</protein>
<organism evidence="2">
    <name type="scientific">marine metagenome</name>
    <dbReference type="NCBI Taxonomy" id="408172"/>
    <lineage>
        <taxon>unclassified sequences</taxon>
        <taxon>metagenomes</taxon>
        <taxon>ecological metagenomes</taxon>
    </lineage>
</organism>
<gene>
    <name evidence="2" type="ORF">METZ01_LOCUS455513</name>
</gene>
<dbReference type="EMBL" id="UINC01189118">
    <property type="protein sequence ID" value="SVE02659.1"/>
    <property type="molecule type" value="Genomic_DNA"/>
</dbReference>
<evidence type="ECO:0000313" key="2">
    <source>
        <dbReference type="EMBL" id="SVE02659.1"/>
    </source>
</evidence>
<name>A0A383A532_9ZZZZ</name>
<feature type="compositionally biased region" description="Acidic residues" evidence="1">
    <location>
        <begin position="12"/>
        <end position="44"/>
    </location>
</feature>
<feature type="compositionally biased region" description="Basic and acidic residues" evidence="1">
    <location>
        <begin position="1"/>
        <end position="11"/>
    </location>
</feature>
<feature type="region of interest" description="Disordered" evidence="1">
    <location>
        <begin position="1"/>
        <end position="72"/>
    </location>
</feature>